<evidence type="ECO:0000313" key="1">
    <source>
        <dbReference type="EMBL" id="EXA47050.1"/>
    </source>
</evidence>
<proteinExistence type="predicted"/>
<sequence length="37" mass="4364">MTKLQDALKVRGYPEIPGIEEALRNRYKRIKSCDKRS</sequence>
<dbReference type="EMBL" id="JH650970">
    <property type="protein sequence ID" value="EXA47050.1"/>
    <property type="molecule type" value="Genomic_DNA"/>
</dbReference>
<dbReference type="HOGENOM" id="CLU_3351128_0_0_1"/>
<reference evidence="1" key="2">
    <citation type="submission" date="2012-05" db="EMBL/GenBank/DDBJ databases">
        <title>Annotation of the Genome Sequence of Fusarium oxysporum HDV247.</title>
        <authorList>
            <consortium name="The Broad Institute Genomics Platform"/>
            <person name="Ma L.-J."/>
            <person name="Corby-Kistler H."/>
            <person name="Broz K."/>
            <person name="Gale L.R."/>
            <person name="Jonkers W."/>
            <person name="O'Donnell K."/>
            <person name="Ploetz R."/>
            <person name="Steinberg C."/>
            <person name="Schwartz D.C."/>
            <person name="VanEtten H."/>
            <person name="Zhou S."/>
            <person name="Young S.K."/>
            <person name="Zeng Q."/>
            <person name="Gargeya S."/>
            <person name="Fitzgerald M."/>
            <person name="Abouelleil A."/>
            <person name="Alvarado L."/>
            <person name="Chapman S.B."/>
            <person name="Gainer-Dewar J."/>
            <person name="Goldberg J."/>
            <person name="Griggs A."/>
            <person name="Gujja S."/>
            <person name="Hansen M."/>
            <person name="Howarth C."/>
            <person name="Imamovic A."/>
            <person name="Ireland A."/>
            <person name="Larimer J."/>
            <person name="McCowan C."/>
            <person name="Murphy C."/>
            <person name="Pearson M."/>
            <person name="Poon T.W."/>
            <person name="Priest M."/>
            <person name="Roberts A."/>
            <person name="Saif S."/>
            <person name="Shea T."/>
            <person name="Sykes S."/>
            <person name="Wortman J."/>
            <person name="Nusbaum C."/>
            <person name="Birren B."/>
        </authorList>
    </citation>
    <scope>NUCLEOTIDE SEQUENCE</scope>
    <source>
        <strain evidence="1">HDV247</strain>
    </source>
</reference>
<dbReference type="AlphaFoldDB" id="W9Q5G4"/>
<protein>
    <submittedName>
        <fullName evidence="1">Uncharacterized protein</fullName>
    </submittedName>
</protein>
<gene>
    <name evidence="1" type="ORF">FOVG_04302</name>
</gene>
<organism evidence="1">
    <name type="scientific">Fusarium oxysporum f. sp. pisi HDV247</name>
    <dbReference type="NCBI Taxonomy" id="1080344"/>
    <lineage>
        <taxon>Eukaryota</taxon>
        <taxon>Fungi</taxon>
        <taxon>Dikarya</taxon>
        <taxon>Ascomycota</taxon>
        <taxon>Pezizomycotina</taxon>
        <taxon>Sordariomycetes</taxon>
        <taxon>Hypocreomycetidae</taxon>
        <taxon>Hypocreales</taxon>
        <taxon>Nectriaceae</taxon>
        <taxon>Fusarium</taxon>
        <taxon>Fusarium oxysporum species complex</taxon>
    </lineage>
</organism>
<reference evidence="1" key="1">
    <citation type="submission" date="2011-10" db="EMBL/GenBank/DDBJ databases">
        <title>The Genome Sequence of Fusarium oxysporum HDV247.</title>
        <authorList>
            <consortium name="The Broad Institute Genome Sequencing Platform"/>
            <person name="Ma L.-J."/>
            <person name="Gale L.R."/>
            <person name="Schwartz D.C."/>
            <person name="Zhou S."/>
            <person name="Corby-Kistler H."/>
            <person name="Young S.K."/>
            <person name="Zeng Q."/>
            <person name="Gargeya S."/>
            <person name="Fitzgerald M."/>
            <person name="Haas B."/>
            <person name="Abouelleil A."/>
            <person name="Alvarado L."/>
            <person name="Arachchi H.M."/>
            <person name="Berlin A."/>
            <person name="Brown A."/>
            <person name="Chapman S.B."/>
            <person name="Chen Z."/>
            <person name="Dunbar C."/>
            <person name="Freedman E."/>
            <person name="Gearin G."/>
            <person name="Goldberg J."/>
            <person name="Griggs A."/>
            <person name="Gujja S."/>
            <person name="Heiman D."/>
            <person name="Howarth C."/>
            <person name="Larson L."/>
            <person name="Lui A."/>
            <person name="MacDonald P.J.P."/>
            <person name="Montmayeur A."/>
            <person name="Murphy C."/>
            <person name="Neiman D."/>
            <person name="Pearson M."/>
            <person name="Priest M."/>
            <person name="Roberts A."/>
            <person name="Saif S."/>
            <person name="Shea T."/>
            <person name="Shenoy N."/>
            <person name="Sisk P."/>
            <person name="Stolte C."/>
            <person name="Sykes S."/>
            <person name="Wortman J."/>
            <person name="Nusbaum C."/>
            <person name="Birren B."/>
        </authorList>
    </citation>
    <scope>NUCLEOTIDE SEQUENCE [LARGE SCALE GENOMIC DNA]</scope>
    <source>
        <strain evidence="1">HDV247</strain>
    </source>
</reference>
<name>W9Q5G4_FUSOX</name>
<dbReference type="Proteomes" id="UP000030751">
    <property type="component" value="Unassembled WGS sequence"/>
</dbReference>
<accession>W9Q5G4</accession>